<dbReference type="Pfam" id="PF17681">
    <property type="entry name" value="GCP_N_terminal"/>
    <property type="match status" value="1"/>
</dbReference>
<evidence type="ECO:0000313" key="8">
    <source>
        <dbReference type="Proteomes" id="UP001434883"/>
    </source>
</evidence>
<keyword evidence="1 4" id="KW-0963">Cytoplasm</keyword>
<comment type="subcellular location">
    <subcellularLocation>
        <location evidence="4">Cytoplasm</location>
        <location evidence="4">Cytoskeleton</location>
        <location evidence="4">Microtubule organizing center</location>
    </subcellularLocation>
</comment>
<feature type="non-terminal residue" evidence="7">
    <location>
        <position position="1"/>
    </location>
</feature>
<dbReference type="PANTHER" id="PTHR19302">
    <property type="entry name" value="GAMMA TUBULIN COMPLEX PROTEIN"/>
    <property type="match status" value="1"/>
</dbReference>
<evidence type="ECO:0000256" key="5">
    <source>
        <dbReference type="SAM" id="MobiDB-lite"/>
    </source>
</evidence>
<dbReference type="EMBL" id="JAHRIN010050419">
    <property type="protein sequence ID" value="MEQ2208197.1"/>
    <property type="molecule type" value="Genomic_DNA"/>
</dbReference>
<reference evidence="7 8" key="1">
    <citation type="submission" date="2021-06" db="EMBL/GenBank/DDBJ databases">
        <authorList>
            <person name="Palmer J.M."/>
        </authorList>
    </citation>
    <scope>NUCLEOTIDE SEQUENCE [LARGE SCALE GENOMIC DNA]</scope>
    <source>
        <strain evidence="7 8">XC_2019</strain>
        <tissue evidence="7">Muscle</tissue>
    </source>
</reference>
<feature type="domain" description="Gamma tubulin complex component protein N-terminal" evidence="6">
    <location>
        <begin position="236"/>
        <end position="348"/>
    </location>
</feature>
<name>A0ABV0RKJ8_9TELE</name>
<feature type="region of interest" description="Disordered" evidence="5">
    <location>
        <begin position="101"/>
        <end position="148"/>
    </location>
</feature>
<comment type="caution">
    <text evidence="7">The sequence shown here is derived from an EMBL/GenBank/DDBJ whole genome shotgun (WGS) entry which is preliminary data.</text>
</comment>
<evidence type="ECO:0000256" key="3">
    <source>
        <dbReference type="ARBA" id="ARBA00023212"/>
    </source>
</evidence>
<protein>
    <recommendedName>
        <fullName evidence="4">Gamma-tubulin complex component</fullName>
    </recommendedName>
</protein>
<accession>A0ABV0RKJ8</accession>
<keyword evidence="3 4" id="KW-0206">Cytoskeleton</keyword>
<evidence type="ECO:0000256" key="1">
    <source>
        <dbReference type="ARBA" id="ARBA00022490"/>
    </source>
</evidence>
<keyword evidence="8" id="KW-1185">Reference proteome</keyword>
<dbReference type="PANTHER" id="PTHR19302:SF33">
    <property type="entry name" value="GAMMA-TUBULIN COMPLEX COMPONENT 5"/>
    <property type="match status" value="1"/>
</dbReference>
<evidence type="ECO:0000256" key="4">
    <source>
        <dbReference type="RuleBase" id="RU363050"/>
    </source>
</evidence>
<dbReference type="InterPro" id="IPR007259">
    <property type="entry name" value="GCP"/>
</dbReference>
<proteinExistence type="inferred from homology"/>
<evidence type="ECO:0000313" key="7">
    <source>
        <dbReference type="EMBL" id="MEQ2208197.1"/>
    </source>
</evidence>
<organism evidence="7 8">
    <name type="scientific">Xenoophorus captivus</name>
    <dbReference type="NCBI Taxonomy" id="1517983"/>
    <lineage>
        <taxon>Eukaryota</taxon>
        <taxon>Metazoa</taxon>
        <taxon>Chordata</taxon>
        <taxon>Craniata</taxon>
        <taxon>Vertebrata</taxon>
        <taxon>Euteleostomi</taxon>
        <taxon>Actinopterygii</taxon>
        <taxon>Neopterygii</taxon>
        <taxon>Teleostei</taxon>
        <taxon>Neoteleostei</taxon>
        <taxon>Acanthomorphata</taxon>
        <taxon>Ovalentaria</taxon>
        <taxon>Atherinomorphae</taxon>
        <taxon>Cyprinodontiformes</taxon>
        <taxon>Goodeidae</taxon>
        <taxon>Xenoophorus</taxon>
    </lineage>
</organism>
<feature type="compositionally biased region" description="Acidic residues" evidence="5">
    <location>
        <begin position="112"/>
        <end position="122"/>
    </location>
</feature>
<dbReference type="Proteomes" id="UP001434883">
    <property type="component" value="Unassembled WGS sequence"/>
</dbReference>
<comment type="function">
    <text evidence="4">Component of the gamma-tubulin ring complex (gTuRC) which mediates microtubule nucleation.</text>
</comment>
<comment type="similarity">
    <text evidence="4">Belongs to the TUBGCP family.</text>
</comment>
<keyword evidence="2 4" id="KW-0493">Microtubule</keyword>
<evidence type="ECO:0000259" key="6">
    <source>
        <dbReference type="Pfam" id="PF17681"/>
    </source>
</evidence>
<dbReference type="InterPro" id="IPR041470">
    <property type="entry name" value="GCP_N"/>
</dbReference>
<gene>
    <name evidence="7" type="ORF">XENOCAPTIV_022709</name>
</gene>
<evidence type="ECO:0000256" key="2">
    <source>
        <dbReference type="ARBA" id="ARBA00022701"/>
    </source>
</evidence>
<sequence length="361" mass="41407">LSEANYSASSCSNMSHWSTFERETERETKKLIRCISGVQDEEDQNFQLALKFAWSNFNILSLLLFLSDSPSNTNFTERPRVKDAEPEDNFDWAKYLMEGEEIDTGPFPDTPEWSEDESEDDDRQQPISREDSGIQLDKTPQEDRDTTSKVVPNCLHSVLEHIAVYGQAVFRLQRFIDEVTGHSSEPCPPGSGSSHSYRKGSEPPFRTYQAFVWALNKYFTSFKEELTTIEREVISNETVRPYLEIVDEWIVHGHLFDPAKEFIIQRNKDVPVNHRDFWYATYTLYSVSEMVDNEEKLNDAASGSSGGDQGSSNRQLTMVSFLKPVLKQIIMAGKSMQLLRNLHCKEAEDSERSSRGQCFCQ</sequence>